<feature type="chain" id="PRO_5008374721" evidence="5">
    <location>
        <begin position="22"/>
        <end position="280"/>
    </location>
</feature>
<dbReference type="GO" id="GO:0030198">
    <property type="term" value="P:extracellular matrix organization"/>
    <property type="evidence" value="ECO:0007669"/>
    <property type="project" value="TreeGrafter"/>
</dbReference>
<keyword evidence="2" id="KW-0964">Secreted</keyword>
<dbReference type="PROSITE" id="PS50900">
    <property type="entry name" value="PLAC"/>
    <property type="match status" value="1"/>
</dbReference>
<dbReference type="GO" id="GO:0006508">
    <property type="term" value="P:proteolysis"/>
    <property type="evidence" value="ECO:0007669"/>
    <property type="project" value="TreeGrafter"/>
</dbReference>
<dbReference type="SUPFAM" id="SSF48726">
    <property type="entry name" value="Immunoglobulin"/>
    <property type="match status" value="1"/>
</dbReference>
<accession>A0A1A8MCA2</accession>
<dbReference type="InterPro" id="IPR000884">
    <property type="entry name" value="TSP1_rpt"/>
</dbReference>
<reference evidence="8" key="1">
    <citation type="submission" date="2016-05" db="EMBL/GenBank/DDBJ databases">
        <authorList>
            <person name="Lavstsen T."/>
            <person name="Jespersen J.S."/>
        </authorList>
    </citation>
    <scope>NUCLEOTIDE SEQUENCE</scope>
    <source>
        <tissue evidence="8">Brain</tissue>
    </source>
</reference>
<gene>
    <name evidence="8" type="primary">CU634009.1</name>
</gene>
<dbReference type="InterPro" id="IPR036383">
    <property type="entry name" value="TSP1_rpt_sf"/>
</dbReference>
<evidence type="ECO:0000256" key="4">
    <source>
        <dbReference type="ARBA" id="ARBA00022737"/>
    </source>
</evidence>
<evidence type="ECO:0000256" key="3">
    <source>
        <dbReference type="ARBA" id="ARBA00022729"/>
    </source>
</evidence>
<sequence length="280" mass="31120">MLLPFVILQLLLAPEFTVSSGDHWDSWGPFGECSRSCGTGVTARTRRCITRRTDGGHNCVGPDKSYRSCNIQDCPEGSKDFREEQCSQFDGTDFQGKRYNWLPYYREENPCELNCMPRAAQQIGPAASLTLGGVSIDKSDPDSVEALAGQTIVLPCRVGPPPSSTITVVRRRDGVPLSTHRHHQQPNGSLLVGPVMKSDSGWFLCLATRQRERDHRYIYLATAEVRVIKDSLQGEDVSPDCVDQNELANCKLIVYARLCTNQYYSSFCCASCTKHSQKSS</sequence>
<evidence type="ECO:0000256" key="1">
    <source>
        <dbReference type="ARBA" id="ARBA00004613"/>
    </source>
</evidence>
<feature type="domain" description="Ig-like" evidence="6">
    <location>
        <begin position="125"/>
        <end position="208"/>
    </location>
</feature>
<feature type="signal peptide" evidence="5">
    <location>
        <begin position="1"/>
        <end position="21"/>
    </location>
</feature>
<evidence type="ECO:0000256" key="5">
    <source>
        <dbReference type="SAM" id="SignalP"/>
    </source>
</evidence>
<dbReference type="InterPro" id="IPR010909">
    <property type="entry name" value="PLAC"/>
</dbReference>
<dbReference type="SUPFAM" id="SSF82895">
    <property type="entry name" value="TSP-1 type 1 repeat"/>
    <property type="match status" value="1"/>
</dbReference>
<dbReference type="PANTHER" id="PTHR13723">
    <property type="entry name" value="ADAMTS A DISINTEGRIN AND METALLOPROTEASE WITH THROMBOSPONDIN MOTIFS PROTEASE"/>
    <property type="match status" value="1"/>
</dbReference>
<evidence type="ECO:0000313" key="8">
    <source>
        <dbReference type="EMBL" id="SBR54432.1"/>
    </source>
</evidence>
<name>A0A1A8MCA2_9TELE</name>
<feature type="domain" description="PLAC" evidence="7">
    <location>
        <begin position="237"/>
        <end position="276"/>
    </location>
</feature>
<dbReference type="InterPro" id="IPR007110">
    <property type="entry name" value="Ig-like_dom"/>
</dbReference>
<dbReference type="Gene3D" id="2.60.40.10">
    <property type="entry name" value="Immunoglobulins"/>
    <property type="match status" value="1"/>
</dbReference>
<feature type="non-terminal residue" evidence="8">
    <location>
        <position position="280"/>
    </location>
</feature>
<keyword evidence="3 5" id="KW-0732">Signal</keyword>
<dbReference type="Pfam" id="PF00090">
    <property type="entry name" value="TSP_1"/>
    <property type="match status" value="1"/>
</dbReference>
<dbReference type="PROSITE" id="PS50092">
    <property type="entry name" value="TSP1"/>
    <property type="match status" value="1"/>
</dbReference>
<dbReference type="GO" id="GO:0005576">
    <property type="term" value="C:extracellular region"/>
    <property type="evidence" value="ECO:0007669"/>
    <property type="project" value="UniProtKB-SubCell"/>
</dbReference>
<dbReference type="EMBL" id="HAEF01013273">
    <property type="protein sequence ID" value="SBR54432.1"/>
    <property type="molecule type" value="Transcribed_RNA"/>
</dbReference>
<evidence type="ECO:0000259" key="7">
    <source>
        <dbReference type="PROSITE" id="PS50900"/>
    </source>
</evidence>
<evidence type="ECO:0000256" key="2">
    <source>
        <dbReference type="ARBA" id="ARBA00022525"/>
    </source>
</evidence>
<keyword evidence="4" id="KW-0677">Repeat</keyword>
<dbReference type="SMART" id="SM00209">
    <property type="entry name" value="TSP1"/>
    <property type="match status" value="1"/>
</dbReference>
<evidence type="ECO:0000259" key="6">
    <source>
        <dbReference type="PROSITE" id="PS50835"/>
    </source>
</evidence>
<reference evidence="8" key="2">
    <citation type="submission" date="2016-06" db="EMBL/GenBank/DDBJ databases">
        <title>The genome of a short-lived fish provides insights into sex chromosome evolution and the genetic control of aging.</title>
        <authorList>
            <person name="Reichwald K."/>
            <person name="Felder M."/>
            <person name="Petzold A."/>
            <person name="Koch P."/>
            <person name="Groth M."/>
            <person name="Platzer M."/>
        </authorList>
    </citation>
    <scope>NUCLEOTIDE SEQUENCE</scope>
    <source>
        <tissue evidence="8">Brain</tissue>
    </source>
</reference>
<dbReference type="InterPro" id="IPR013783">
    <property type="entry name" value="Ig-like_fold"/>
</dbReference>
<dbReference type="Pfam" id="PF08686">
    <property type="entry name" value="PLAC"/>
    <property type="match status" value="1"/>
</dbReference>
<dbReference type="Pfam" id="PF13927">
    <property type="entry name" value="Ig_3"/>
    <property type="match status" value="1"/>
</dbReference>
<proteinExistence type="predicted"/>
<protein>
    <submittedName>
        <fullName evidence="8">Papilin, proteoglycan-like sulfated glycoprotein</fullName>
    </submittedName>
</protein>
<dbReference type="PANTHER" id="PTHR13723:SF281">
    <property type="entry name" value="PAPILIN"/>
    <property type="match status" value="1"/>
</dbReference>
<comment type="subcellular location">
    <subcellularLocation>
        <location evidence="1">Secreted</location>
    </subcellularLocation>
</comment>
<organism evidence="8">
    <name type="scientific">Nothobranchius pienaari</name>
    <dbReference type="NCBI Taxonomy" id="704102"/>
    <lineage>
        <taxon>Eukaryota</taxon>
        <taxon>Metazoa</taxon>
        <taxon>Chordata</taxon>
        <taxon>Craniata</taxon>
        <taxon>Vertebrata</taxon>
        <taxon>Euteleostomi</taxon>
        <taxon>Actinopterygii</taxon>
        <taxon>Neopterygii</taxon>
        <taxon>Teleostei</taxon>
        <taxon>Neoteleostei</taxon>
        <taxon>Acanthomorphata</taxon>
        <taxon>Ovalentaria</taxon>
        <taxon>Atherinomorphae</taxon>
        <taxon>Cyprinodontiformes</taxon>
        <taxon>Nothobranchiidae</taxon>
        <taxon>Nothobranchius</taxon>
    </lineage>
</organism>
<dbReference type="GO" id="GO:0031012">
    <property type="term" value="C:extracellular matrix"/>
    <property type="evidence" value="ECO:0007669"/>
    <property type="project" value="TreeGrafter"/>
</dbReference>
<dbReference type="GO" id="GO:0004222">
    <property type="term" value="F:metalloendopeptidase activity"/>
    <property type="evidence" value="ECO:0007669"/>
    <property type="project" value="TreeGrafter"/>
</dbReference>
<dbReference type="InterPro" id="IPR003599">
    <property type="entry name" value="Ig_sub"/>
</dbReference>
<dbReference type="Gene3D" id="2.20.100.10">
    <property type="entry name" value="Thrombospondin type-1 (TSP1) repeat"/>
    <property type="match status" value="1"/>
</dbReference>
<dbReference type="InterPro" id="IPR036179">
    <property type="entry name" value="Ig-like_dom_sf"/>
</dbReference>
<dbReference type="PROSITE" id="PS50835">
    <property type="entry name" value="IG_LIKE"/>
    <property type="match status" value="1"/>
</dbReference>
<dbReference type="InterPro" id="IPR050439">
    <property type="entry name" value="ADAMTS_ADAMTS-like"/>
</dbReference>
<dbReference type="SMART" id="SM00409">
    <property type="entry name" value="IG"/>
    <property type="match status" value="1"/>
</dbReference>
<dbReference type="AlphaFoldDB" id="A0A1A8MCA2"/>